<dbReference type="SUPFAM" id="SSF52540">
    <property type="entry name" value="P-loop containing nucleoside triphosphate hydrolases"/>
    <property type="match status" value="1"/>
</dbReference>
<proteinExistence type="predicted"/>
<dbReference type="Proteomes" id="UP000251197">
    <property type="component" value="Unassembled WGS sequence"/>
</dbReference>
<evidence type="ECO:0000256" key="2">
    <source>
        <dbReference type="ARBA" id="ARBA00022840"/>
    </source>
</evidence>
<dbReference type="GO" id="GO:0016829">
    <property type="term" value="F:lyase activity"/>
    <property type="evidence" value="ECO:0007669"/>
    <property type="project" value="UniProtKB-KW"/>
</dbReference>
<dbReference type="InterPro" id="IPR025662">
    <property type="entry name" value="Sigma_54_int_dom_ATP-bd_1"/>
</dbReference>
<keyword evidence="6" id="KW-0456">Lyase</keyword>
<feature type="domain" description="Sigma-54 factor interaction" evidence="5">
    <location>
        <begin position="90"/>
        <end position="172"/>
    </location>
</feature>
<dbReference type="GO" id="GO:0003677">
    <property type="term" value="F:DNA binding"/>
    <property type="evidence" value="ECO:0007669"/>
    <property type="project" value="UniProtKB-KW"/>
</dbReference>
<dbReference type="Gene3D" id="3.40.50.300">
    <property type="entry name" value="P-loop containing nucleotide triphosphate hydrolases"/>
    <property type="match status" value="1"/>
</dbReference>
<name>A0A2X2T2N1_9ENTR</name>
<dbReference type="GO" id="GO:0005524">
    <property type="term" value="F:ATP binding"/>
    <property type="evidence" value="ECO:0007669"/>
    <property type="project" value="UniProtKB-KW"/>
</dbReference>
<dbReference type="EMBL" id="UAVU01000003">
    <property type="protein sequence ID" value="SQA98598.1"/>
    <property type="molecule type" value="Genomic_DNA"/>
</dbReference>
<keyword evidence="4" id="KW-0804">Transcription</keyword>
<evidence type="ECO:0000259" key="5">
    <source>
        <dbReference type="PROSITE" id="PS50045"/>
    </source>
</evidence>
<dbReference type="AlphaFoldDB" id="A0A2X2T2N1"/>
<dbReference type="InterPro" id="IPR003018">
    <property type="entry name" value="GAF"/>
</dbReference>
<evidence type="ECO:0000313" key="7">
    <source>
        <dbReference type="Proteomes" id="UP000251197"/>
    </source>
</evidence>
<dbReference type="InterPro" id="IPR027417">
    <property type="entry name" value="P-loop_NTPase"/>
</dbReference>
<dbReference type="InterPro" id="IPR029016">
    <property type="entry name" value="GAF-like_dom_sf"/>
</dbReference>
<organism evidence="6 7">
    <name type="scientific">Cedecea neteri</name>
    <dbReference type="NCBI Taxonomy" id="158822"/>
    <lineage>
        <taxon>Bacteria</taxon>
        <taxon>Pseudomonadati</taxon>
        <taxon>Pseudomonadota</taxon>
        <taxon>Gammaproteobacteria</taxon>
        <taxon>Enterobacterales</taxon>
        <taxon>Enterobacteriaceae</taxon>
        <taxon>Cedecea</taxon>
    </lineage>
</organism>
<dbReference type="InterPro" id="IPR002078">
    <property type="entry name" value="Sigma_54_int"/>
</dbReference>
<dbReference type="SUPFAM" id="SSF55781">
    <property type="entry name" value="GAF domain-like"/>
    <property type="match status" value="1"/>
</dbReference>
<gene>
    <name evidence="6" type="primary">fhlA_3</name>
    <name evidence="6" type="ORF">NCTC12120_02493</name>
</gene>
<dbReference type="PROSITE" id="PS50045">
    <property type="entry name" value="SIGMA54_INTERACT_4"/>
    <property type="match status" value="1"/>
</dbReference>
<keyword evidence="3" id="KW-0805">Transcription regulation</keyword>
<evidence type="ECO:0000256" key="4">
    <source>
        <dbReference type="ARBA" id="ARBA00023163"/>
    </source>
</evidence>
<dbReference type="Pfam" id="PF00158">
    <property type="entry name" value="Sigma54_activat"/>
    <property type="match status" value="1"/>
</dbReference>
<dbReference type="STRING" id="158822.LH23_05140"/>
<dbReference type="Pfam" id="PF13492">
    <property type="entry name" value="GAF_3"/>
    <property type="match status" value="1"/>
</dbReference>
<sequence length="172" mass="18903">MWDNKPQTLCLLPLKFGNNMLGVLKLAKCSEQGFTPANLKLLRQIAERIAIAVDNALAYQEINRLKENLVDENLYLTEQINNVDSDFGEIIGRGEAMSIVLKQVEMVAGSDSTVLILGETGTGKELIARAIHNLSERNSRRDGKKSNCAAMPAGLLESDLFGPRARGVYRGE</sequence>
<protein>
    <submittedName>
        <fullName evidence="6">Formate hydrogenlyase transcriptional activator</fullName>
    </submittedName>
</protein>
<dbReference type="Gene3D" id="3.30.450.40">
    <property type="match status" value="1"/>
</dbReference>
<evidence type="ECO:0000313" key="6">
    <source>
        <dbReference type="EMBL" id="SQA98598.1"/>
    </source>
</evidence>
<dbReference type="GO" id="GO:0006355">
    <property type="term" value="P:regulation of DNA-templated transcription"/>
    <property type="evidence" value="ECO:0007669"/>
    <property type="project" value="InterPro"/>
</dbReference>
<keyword evidence="1" id="KW-0547">Nucleotide-binding</keyword>
<accession>A0A2X2T2N1</accession>
<evidence type="ECO:0000256" key="1">
    <source>
        <dbReference type="ARBA" id="ARBA00022741"/>
    </source>
</evidence>
<evidence type="ECO:0000256" key="3">
    <source>
        <dbReference type="ARBA" id="ARBA00023015"/>
    </source>
</evidence>
<dbReference type="PANTHER" id="PTHR32071:SF123">
    <property type="entry name" value="DNA-BINDING TRANSCRIPTIONAL ACTIVATOR HYFR-RELATED"/>
    <property type="match status" value="1"/>
</dbReference>
<dbReference type="PROSITE" id="PS00675">
    <property type="entry name" value="SIGMA54_INTERACT_1"/>
    <property type="match status" value="1"/>
</dbReference>
<dbReference type="PANTHER" id="PTHR32071">
    <property type="entry name" value="TRANSCRIPTIONAL REGULATORY PROTEIN"/>
    <property type="match status" value="1"/>
</dbReference>
<reference evidence="6 7" key="1">
    <citation type="submission" date="2018-06" db="EMBL/GenBank/DDBJ databases">
        <authorList>
            <consortium name="Pathogen Informatics"/>
            <person name="Doyle S."/>
        </authorList>
    </citation>
    <scope>NUCLEOTIDE SEQUENCE [LARGE SCALE GENOMIC DNA]</scope>
    <source>
        <strain evidence="6 7">NCTC12120</strain>
    </source>
</reference>
<keyword evidence="2" id="KW-0067">ATP-binding</keyword>